<feature type="domain" description="DAGKc" evidence="5">
    <location>
        <begin position="1"/>
        <end position="129"/>
    </location>
</feature>
<name>A0A364Y0L0_9BACT</name>
<keyword evidence="2" id="KW-0547">Nucleotide-binding</keyword>
<evidence type="ECO:0000256" key="1">
    <source>
        <dbReference type="ARBA" id="ARBA00022679"/>
    </source>
</evidence>
<dbReference type="SUPFAM" id="SSF111331">
    <property type="entry name" value="NAD kinase/diacylglycerol kinase-like"/>
    <property type="match status" value="1"/>
</dbReference>
<dbReference type="Gene3D" id="2.60.200.40">
    <property type="match status" value="1"/>
</dbReference>
<dbReference type="EMBL" id="QMFY01000008">
    <property type="protein sequence ID" value="RAW00121.1"/>
    <property type="molecule type" value="Genomic_DNA"/>
</dbReference>
<dbReference type="Pfam" id="PF00781">
    <property type="entry name" value="DAGK_cat"/>
    <property type="match status" value="1"/>
</dbReference>
<evidence type="ECO:0000259" key="5">
    <source>
        <dbReference type="PROSITE" id="PS50146"/>
    </source>
</evidence>
<dbReference type="Gene3D" id="3.40.50.10330">
    <property type="entry name" value="Probable inorganic polyphosphate/atp-NAD kinase, domain 1"/>
    <property type="match status" value="1"/>
</dbReference>
<dbReference type="InterPro" id="IPR050187">
    <property type="entry name" value="Lipid_Phosphate_FormReg"/>
</dbReference>
<dbReference type="OrthoDB" id="142078at2"/>
<sequence>MKKIHLLHNPAAGAAAYDKKHLIEMIESAGYNCSYSSTKKEGWNNITEIHPDFIAVAGGDGTVRKLARELLSRKVLDRNFPVALLPLGTANNIAKALGMYGTPENVIKAWTEAKVKRFDIGRIYGVTDHEFFLEGFGYGVFPTLIREMRLLKTPDDPAASKKLALKTLYDVIHSFKARYCEINVDGTEYAGKFLLAEVMNVRSIGPNLYLAPDADPGDGFFDLVIIREEEREALASYVHEKIQGNEVDANFTVIRARNIEIEWAGKHLHLDDEIVSGEKYNRVSIEMRDGLLEFFMPFWKE</sequence>
<organism evidence="6 7">
    <name type="scientific">Pseudochryseolinea flava</name>
    <dbReference type="NCBI Taxonomy" id="2059302"/>
    <lineage>
        <taxon>Bacteria</taxon>
        <taxon>Pseudomonadati</taxon>
        <taxon>Bacteroidota</taxon>
        <taxon>Cytophagia</taxon>
        <taxon>Cytophagales</taxon>
        <taxon>Fulvivirgaceae</taxon>
        <taxon>Pseudochryseolinea</taxon>
    </lineage>
</organism>
<dbReference type="Proteomes" id="UP000251889">
    <property type="component" value="Unassembled WGS sequence"/>
</dbReference>
<dbReference type="RefSeq" id="WP_112747959.1">
    <property type="nucleotide sequence ID" value="NZ_QMFY01000008.1"/>
</dbReference>
<keyword evidence="7" id="KW-1185">Reference proteome</keyword>
<dbReference type="InterPro" id="IPR045540">
    <property type="entry name" value="YegS/DAGK_C"/>
</dbReference>
<dbReference type="InterPro" id="IPR001206">
    <property type="entry name" value="Diacylglycerol_kinase_cat_dom"/>
</dbReference>
<reference evidence="6 7" key="1">
    <citation type="submission" date="2018-06" db="EMBL/GenBank/DDBJ databases">
        <title>Chryseolinea flavus sp. nov., a member of the phylum Bacteroidetes isolated from soil.</title>
        <authorList>
            <person name="Li Y."/>
            <person name="Wang J."/>
        </authorList>
    </citation>
    <scope>NUCLEOTIDE SEQUENCE [LARGE SCALE GENOMIC DNA]</scope>
    <source>
        <strain evidence="6 7">SDU1-6</strain>
    </source>
</reference>
<evidence type="ECO:0000313" key="6">
    <source>
        <dbReference type="EMBL" id="RAW00121.1"/>
    </source>
</evidence>
<accession>A0A364Y0L0</accession>
<dbReference type="AlphaFoldDB" id="A0A364Y0L0"/>
<evidence type="ECO:0000313" key="7">
    <source>
        <dbReference type="Proteomes" id="UP000251889"/>
    </source>
</evidence>
<evidence type="ECO:0000256" key="3">
    <source>
        <dbReference type="ARBA" id="ARBA00022777"/>
    </source>
</evidence>
<proteinExistence type="predicted"/>
<dbReference type="InterPro" id="IPR017438">
    <property type="entry name" value="ATP-NAD_kinase_N"/>
</dbReference>
<gene>
    <name evidence="6" type="ORF">DQQ10_16360</name>
</gene>
<dbReference type="GO" id="GO:0005524">
    <property type="term" value="F:ATP binding"/>
    <property type="evidence" value="ECO:0007669"/>
    <property type="project" value="UniProtKB-KW"/>
</dbReference>
<dbReference type="SMART" id="SM00046">
    <property type="entry name" value="DAGKc"/>
    <property type="match status" value="1"/>
</dbReference>
<dbReference type="Pfam" id="PF19279">
    <property type="entry name" value="YegS_C"/>
    <property type="match status" value="1"/>
</dbReference>
<protein>
    <submittedName>
        <fullName evidence="6">Diacylglycerol kinase</fullName>
    </submittedName>
</protein>
<dbReference type="PANTHER" id="PTHR12358">
    <property type="entry name" value="SPHINGOSINE KINASE"/>
    <property type="match status" value="1"/>
</dbReference>
<keyword evidence="4" id="KW-0067">ATP-binding</keyword>
<dbReference type="PROSITE" id="PS50146">
    <property type="entry name" value="DAGK"/>
    <property type="match status" value="1"/>
</dbReference>
<dbReference type="PANTHER" id="PTHR12358:SF54">
    <property type="entry name" value="SPHINGOSINE KINASE RELATED PROTEIN"/>
    <property type="match status" value="1"/>
</dbReference>
<keyword evidence="3 6" id="KW-0418">Kinase</keyword>
<keyword evidence="1" id="KW-0808">Transferase</keyword>
<dbReference type="InterPro" id="IPR016064">
    <property type="entry name" value="NAD/diacylglycerol_kinase_sf"/>
</dbReference>
<comment type="caution">
    <text evidence="6">The sequence shown here is derived from an EMBL/GenBank/DDBJ whole genome shotgun (WGS) entry which is preliminary data.</text>
</comment>
<evidence type="ECO:0000256" key="2">
    <source>
        <dbReference type="ARBA" id="ARBA00022741"/>
    </source>
</evidence>
<evidence type="ECO:0000256" key="4">
    <source>
        <dbReference type="ARBA" id="ARBA00022840"/>
    </source>
</evidence>
<dbReference type="GO" id="GO:0016301">
    <property type="term" value="F:kinase activity"/>
    <property type="evidence" value="ECO:0007669"/>
    <property type="project" value="UniProtKB-KW"/>
</dbReference>